<dbReference type="EMBL" id="JASSZA010000009">
    <property type="protein sequence ID" value="KAK2101396.1"/>
    <property type="molecule type" value="Genomic_DNA"/>
</dbReference>
<proteinExistence type="predicted"/>
<gene>
    <name evidence="2" type="ORF">P7K49_019062</name>
</gene>
<comment type="caution">
    <text evidence="2">The sequence shown here is derived from an EMBL/GenBank/DDBJ whole genome shotgun (WGS) entry which is preliminary data.</text>
</comment>
<dbReference type="Proteomes" id="UP001266305">
    <property type="component" value="Unassembled WGS sequence"/>
</dbReference>
<evidence type="ECO:0000313" key="3">
    <source>
        <dbReference type="Proteomes" id="UP001266305"/>
    </source>
</evidence>
<feature type="compositionally biased region" description="Basic and acidic residues" evidence="1">
    <location>
        <begin position="26"/>
        <end position="38"/>
    </location>
</feature>
<evidence type="ECO:0000313" key="2">
    <source>
        <dbReference type="EMBL" id="KAK2101396.1"/>
    </source>
</evidence>
<protein>
    <submittedName>
        <fullName evidence="2">Uncharacterized protein</fullName>
    </submittedName>
</protein>
<feature type="compositionally biased region" description="Basic and acidic residues" evidence="1">
    <location>
        <begin position="46"/>
        <end position="61"/>
    </location>
</feature>
<sequence>MWVAVVRGLENRHPNEYLKAPRPPRGSRDPAPTDRRTLEGSGRLTVRREGAGREAQHGDARKLVGERLPLGRGAWDGSPSESSTWGCGGVQETCTNVTAPHRGADTALRGGASLEMLLVDRRGESAVCGNS</sequence>
<name>A0ABQ9UWA6_SAGOE</name>
<accession>A0ABQ9UWA6</accession>
<evidence type="ECO:0000256" key="1">
    <source>
        <dbReference type="SAM" id="MobiDB-lite"/>
    </source>
</evidence>
<organism evidence="2 3">
    <name type="scientific">Saguinus oedipus</name>
    <name type="common">Cotton-top tamarin</name>
    <name type="synonym">Oedipomidas oedipus</name>
    <dbReference type="NCBI Taxonomy" id="9490"/>
    <lineage>
        <taxon>Eukaryota</taxon>
        <taxon>Metazoa</taxon>
        <taxon>Chordata</taxon>
        <taxon>Craniata</taxon>
        <taxon>Vertebrata</taxon>
        <taxon>Euteleostomi</taxon>
        <taxon>Mammalia</taxon>
        <taxon>Eutheria</taxon>
        <taxon>Euarchontoglires</taxon>
        <taxon>Primates</taxon>
        <taxon>Haplorrhini</taxon>
        <taxon>Platyrrhini</taxon>
        <taxon>Cebidae</taxon>
        <taxon>Callitrichinae</taxon>
        <taxon>Saguinus</taxon>
    </lineage>
</organism>
<keyword evidence="3" id="KW-1185">Reference proteome</keyword>
<reference evidence="2 3" key="1">
    <citation type="submission" date="2023-05" db="EMBL/GenBank/DDBJ databases">
        <title>B98-5 Cell Line De Novo Hybrid Assembly: An Optical Mapping Approach.</title>
        <authorList>
            <person name="Kananen K."/>
            <person name="Auerbach J.A."/>
            <person name="Kautto E."/>
            <person name="Blachly J.S."/>
        </authorList>
    </citation>
    <scope>NUCLEOTIDE SEQUENCE [LARGE SCALE GENOMIC DNA]</scope>
    <source>
        <strain evidence="2">B95-8</strain>
        <tissue evidence="2">Cell line</tissue>
    </source>
</reference>
<feature type="region of interest" description="Disordered" evidence="1">
    <location>
        <begin position="10"/>
        <end position="61"/>
    </location>
</feature>